<reference evidence="1 2" key="1">
    <citation type="submission" date="2015-01" db="EMBL/GenBank/DDBJ databases">
        <title>Genome Assembly of Bacillus badius MTCC 1458.</title>
        <authorList>
            <person name="Verma A."/>
            <person name="Khatri I."/>
            <person name="Mual P."/>
            <person name="Subramanian S."/>
            <person name="Krishnamurthi S."/>
        </authorList>
    </citation>
    <scope>NUCLEOTIDE SEQUENCE [LARGE SCALE GENOMIC DNA]</scope>
    <source>
        <strain evidence="1 2">MTCC 1458</strain>
    </source>
</reference>
<gene>
    <name evidence="1" type="ORF">SD77_2897</name>
</gene>
<proteinExistence type="predicted"/>
<organism evidence="1 2">
    <name type="scientific">Bacillus badius</name>
    <dbReference type="NCBI Taxonomy" id="1455"/>
    <lineage>
        <taxon>Bacteria</taxon>
        <taxon>Bacillati</taxon>
        <taxon>Bacillota</taxon>
        <taxon>Bacilli</taxon>
        <taxon>Bacillales</taxon>
        <taxon>Bacillaceae</taxon>
        <taxon>Pseudobacillus</taxon>
    </lineage>
</organism>
<name>A0ABR5AP93_BACBA</name>
<dbReference type="Proteomes" id="UP000031982">
    <property type="component" value="Unassembled WGS sequence"/>
</dbReference>
<evidence type="ECO:0008006" key="3">
    <source>
        <dbReference type="Google" id="ProtNLM"/>
    </source>
</evidence>
<protein>
    <recommendedName>
        <fullName evidence="3">DUF4375 domain-containing protein</fullName>
    </recommendedName>
</protein>
<dbReference type="EMBL" id="JXLP01000025">
    <property type="protein sequence ID" value="KIL74156.1"/>
    <property type="molecule type" value="Genomic_DNA"/>
</dbReference>
<evidence type="ECO:0000313" key="1">
    <source>
        <dbReference type="EMBL" id="KIL74156.1"/>
    </source>
</evidence>
<keyword evidence="2" id="KW-1185">Reference proteome</keyword>
<comment type="caution">
    <text evidence="1">The sequence shown here is derived from an EMBL/GenBank/DDBJ whole genome shotgun (WGS) entry which is preliminary data.</text>
</comment>
<evidence type="ECO:0000313" key="2">
    <source>
        <dbReference type="Proteomes" id="UP000031982"/>
    </source>
</evidence>
<accession>A0ABR5AP93</accession>
<sequence>MGLDITAYRKLKVVEEPKFDEYGDLVEWDTQWKPGGSMEWSEEHFPGQGEGVDPQKVYTWEEAFGFRAGSYSGYNWWRAKLELFAEGEDFRELINFADNEGVIGPVVSKKLAKDFEKNKEKAQEFSKTLDDGEWWFGQYKRWQEAFEMAADNGAVDFH</sequence>